<accession>A0ABZ0ZWP0</accession>
<dbReference type="EMBL" id="CP141059">
    <property type="protein sequence ID" value="WQQ28082.1"/>
    <property type="molecule type" value="Genomic_DNA"/>
</dbReference>
<dbReference type="SUPFAM" id="SSF52540">
    <property type="entry name" value="P-loop containing nucleoside triphosphate hydrolases"/>
    <property type="match status" value="1"/>
</dbReference>
<reference evidence="2" key="1">
    <citation type="submission" date="2023-12" db="EMBL/GenBank/DDBJ databases">
        <title>Novel species in genus Nocardioides.</title>
        <authorList>
            <person name="Zhou H."/>
        </authorList>
    </citation>
    <scope>NUCLEOTIDE SEQUENCE [LARGE SCALE GENOMIC DNA]</scope>
    <source>
        <strain evidence="2">HM61</strain>
    </source>
</reference>
<evidence type="ECO:0000313" key="2">
    <source>
        <dbReference type="Proteomes" id="UP001327225"/>
    </source>
</evidence>
<dbReference type="Proteomes" id="UP001327225">
    <property type="component" value="Chromosome"/>
</dbReference>
<dbReference type="RefSeq" id="WP_322938288.1">
    <property type="nucleotide sequence ID" value="NZ_CP141059.1"/>
</dbReference>
<organism evidence="1 2">
    <name type="scientific">Nocardioides bizhenqiangii</name>
    <dbReference type="NCBI Taxonomy" id="3095076"/>
    <lineage>
        <taxon>Bacteria</taxon>
        <taxon>Bacillati</taxon>
        <taxon>Actinomycetota</taxon>
        <taxon>Actinomycetes</taxon>
        <taxon>Propionibacteriales</taxon>
        <taxon>Nocardioidaceae</taxon>
        <taxon>Nocardioides</taxon>
    </lineage>
</organism>
<evidence type="ECO:0008006" key="3">
    <source>
        <dbReference type="Google" id="ProtNLM"/>
    </source>
</evidence>
<sequence length="375" mass="42610">MIGGRPPVDVTLHIGSGKTGTSTIQRVLRRNPEALRAAGLLYPRTPGKLRHTALGLFVRPDDELVRHGDWLTGGYDDPVAFRRDFRRRFDREIARSGASGVVLSDEGLFSAGDRTIGRMGRLTSRLGGRVRLVVYLRRQDDHLISRYQQVVKMGEITPLTTWMQQDWVGTYDYYLRLSSWQALEPDAFVVRRFERERMVGGSLVTDFLDAADISVDEADLTHTEPRNESLGAEAIEMLRILNIYRVKHEGERPGLFGSHHHVVHLRGTDTGPVLTLPGPLLDRFMASWADANRRVAQEFLGDESGDLFRSDRKTAGTTTEQRLDPARLDHYLELLEIPEEQHAAIRRIAEKEAGRRRTVSTRAARRLFSRRLAKR</sequence>
<keyword evidence="2" id="KW-1185">Reference proteome</keyword>
<evidence type="ECO:0000313" key="1">
    <source>
        <dbReference type="EMBL" id="WQQ28082.1"/>
    </source>
</evidence>
<dbReference type="Gene3D" id="3.40.50.300">
    <property type="entry name" value="P-loop containing nucleotide triphosphate hydrolases"/>
    <property type="match status" value="1"/>
</dbReference>
<dbReference type="InterPro" id="IPR027417">
    <property type="entry name" value="P-loop_NTPase"/>
</dbReference>
<gene>
    <name evidence="1" type="ORF">SHK19_07575</name>
</gene>
<proteinExistence type="predicted"/>
<name>A0ABZ0ZWP0_9ACTN</name>
<protein>
    <recommendedName>
        <fullName evidence="3">Sulfotransferase family protein</fullName>
    </recommendedName>
</protein>